<evidence type="ECO:0000313" key="3">
    <source>
        <dbReference type="Proteomes" id="UP001595791"/>
    </source>
</evidence>
<feature type="transmembrane region" description="Helical" evidence="1">
    <location>
        <begin position="12"/>
        <end position="35"/>
    </location>
</feature>
<keyword evidence="1" id="KW-1133">Transmembrane helix</keyword>
<comment type="caution">
    <text evidence="2">The sequence shown here is derived from an EMBL/GenBank/DDBJ whole genome shotgun (WGS) entry which is preliminary data.</text>
</comment>
<sequence>MASRPLPRGRGVLLLSQLVIVFGLATLTGLVLWLLPSAWPDTETPGQLQRPVRVVR</sequence>
<keyword evidence="1" id="KW-0812">Transmembrane</keyword>
<dbReference type="EMBL" id="JBHSBU010000001">
    <property type="protein sequence ID" value="MFC4159589.1"/>
    <property type="molecule type" value="Genomic_DNA"/>
</dbReference>
<evidence type="ECO:0000256" key="1">
    <source>
        <dbReference type="SAM" id="Phobius"/>
    </source>
</evidence>
<name>A0ABV8MNF1_9NEIS</name>
<organism evidence="2 3">
    <name type="scientific">Chitinimonas lacunae</name>
    <dbReference type="NCBI Taxonomy" id="1963018"/>
    <lineage>
        <taxon>Bacteria</taxon>
        <taxon>Pseudomonadati</taxon>
        <taxon>Pseudomonadota</taxon>
        <taxon>Betaproteobacteria</taxon>
        <taxon>Neisseriales</taxon>
        <taxon>Chitinibacteraceae</taxon>
        <taxon>Chitinimonas</taxon>
    </lineage>
</organism>
<evidence type="ECO:0000313" key="2">
    <source>
        <dbReference type="EMBL" id="MFC4159589.1"/>
    </source>
</evidence>
<keyword evidence="1" id="KW-0472">Membrane</keyword>
<dbReference type="RefSeq" id="WP_378163505.1">
    <property type="nucleotide sequence ID" value="NZ_JBHSBU010000001.1"/>
</dbReference>
<proteinExistence type="predicted"/>
<reference evidence="3" key="1">
    <citation type="journal article" date="2019" name="Int. J. Syst. Evol. Microbiol.">
        <title>The Global Catalogue of Microorganisms (GCM) 10K type strain sequencing project: providing services to taxonomists for standard genome sequencing and annotation.</title>
        <authorList>
            <consortium name="The Broad Institute Genomics Platform"/>
            <consortium name="The Broad Institute Genome Sequencing Center for Infectious Disease"/>
            <person name="Wu L."/>
            <person name="Ma J."/>
        </authorList>
    </citation>
    <scope>NUCLEOTIDE SEQUENCE [LARGE SCALE GENOMIC DNA]</scope>
    <source>
        <strain evidence="3">LMG 29894</strain>
    </source>
</reference>
<protein>
    <submittedName>
        <fullName evidence="2">Uncharacterized protein</fullName>
    </submittedName>
</protein>
<dbReference type="Proteomes" id="UP001595791">
    <property type="component" value="Unassembled WGS sequence"/>
</dbReference>
<accession>A0ABV8MNF1</accession>
<gene>
    <name evidence="2" type="ORF">ACFOW7_09525</name>
</gene>
<keyword evidence="3" id="KW-1185">Reference proteome</keyword>